<dbReference type="EMBL" id="LPXN01000176">
    <property type="protein sequence ID" value="KZC97660.1"/>
    <property type="molecule type" value="Genomic_DNA"/>
</dbReference>
<sequence length="187" mass="20278">MVYNIIDRVMPMKAGRSLYAALAVIGAMVVASPLAAQQRPPAQGQGAQPELTTERVQDWTVRCTKTTPQRCEMVQSVKERESNRDILMIIIGYRENERQPRALILMPLGVLLPPGLGIQVDKAEPRGLPFRHCEPGGCLAPWNMSDSDVAALKGGTQLTVIATDQAGKQVGLPVSLKGFTAAYAKLK</sequence>
<dbReference type="OrthoDB" id="9814802at2"/>
<feature type="signal peptide" evidence="1">
    <location>
        <begin position="1"/>
        <end position="36"/>
    </location>
</feature>
<dbReference type="STRING" id="580166.AUP43_15000"/>
<reference evidence="2 3" key="1">
    <citation type="submission" date="2015-12" db="EMBL/GenBank/DDBJ databases">
        <title>Genome sequence of Oceanibaculum pacificum MCCC 1A02656.</title>
        <authorList>
            <person name="Lu L."/>
            <person name="Lai Q."/>
            <person name="Shao Z."/>
            <person name="Qian P."/>
        </authorList>
    </citation>
    <scope>NUCLEOTIDE SEQUENCE [LARGE SCALE GENOMIC DNA]</scope>
    <source>
        <strain evidence="2 3">MCCC 1A02656</strain>
    </source>
</reference>
<organism evidence="2 3">
    <name type="scientific">Oceanibaculum pacificum</name>
    <dbReference type="NCBI Taxonomy" id="580166"/>
    <lineage>
        <taxon>Bacteria</taxon>
        <taxon>Pseudomonadati</taxon>
        <taxon>Pseudomonadota</taxon>
        <taxon>Alphaproteobacteria</taxon>
        <taxon>Rhodospirillales</taxon>
        <taxon>Oceanibaculaceae</taxon>
        <taxon>Oceanibaculum</taxon>
    </lineage>
</organism>
<evidence type="ECO:0008006" key="4">
    <source>
        <dbReference type="Google" id="ProtNLM"/>
    </source>
</evidence>
<name>A0A154V8G4_9PROT</name>
<protein>
    <recommendedName>
        <fullName evidence="4">Invasion protein</fullName>
    </recommendedName>
</protein>
<gene>
    <name evidence="2" type="ORF">AUP43_15000</name>
</gene>
<dbReference type="InterPro" id="IPR038696">
    <property type="entry name" value="IalB_sf"/>
</dbReference>
<dbReference type="InterPro" id="IPR010642">
    <property type="entry name" value="Invasion_prot_B"/>
</dbReference>
<accession>A0A154V8G4</accession>
<evidence type="ECO:0000313" key="2">
    <source>
        <dbReference type="EMBL" id="KZC97660.1"/>
    </source>
</evidence>
<dbReference type="Gene3D" id="2.60.40.1880">
    <property type="entry name" value="Invasion associated locus B (IalB) protein"/>
    <property type="match status" value="1"/>
</dbReference>
<comment type="caution">
    <text evidence="2">The sequence shown here is derived from an EMBL/GenBank/DDBJ whole genome shotgun (WGS) entry which is preliminary data.</text>
</comment>
<dbReference type="AlphaFoldDB" id="A0A154V8G4"/>
<dbReference type="Proteomes" id="UP000076400">
    <property type="component" value="Unassembled WGS sequence"/>
</dbReference>
<evidence type="ECO:0000256" key="1">
    <source>
        <dbReference type="SAM" id="SignalP"/>
    </source>
</evidence>
<feature type="chain" id="PRO_5007601641" description="Invasion protein" evidence="1">
    <location>
        <begin position="37"/>
        <end position="187"/>
    </location>
</feature>
<keyword evidence="1" id="KW-0732">Signal</keyword>
<evidence type="ECO:0000313" key="3">
    <source>
        <dbReference type="Proteomes" id="UP000076400"/>
    </source>
</evidence>
<proteinExistence type="predicted"/>
<keyword evidence="3" id="KW-1185">Reference proteome</keyword>
<dbReference type="Pfam" id="PF06776">
    <property type="entry name" value="IalB"/>
    <property type="match status" value="1"/>
</dbReference>
<dbReference type="RefSeq" id="WP_067560317.1">
    <property type="nucleotide sequence ID" value="NZ_LPXN01000176.1"/>
</dbReference>